<name>A0AAV5R5M2_PICKL</name>
<organism evidence="3 4">
    <name type="scientific">Pichia kluyveri</name>
    <name type="common">Yeast</name>
    <dbReference type="NCBI Taxonomy" id="36015"/>
    <lineage>
        <taxon>Eukaryota</taxon>
        <taxon>Fungi</taxon>
        <taxon>Dikarya</taxon>
        <taxon>Ascomycota</taxon>
        <taxon>Saccharomycotina</taxon>
        <taxon>Pichiomycetes</taxon>
        <taxon>Pichiales</taxon>
        <taxon>Pichiaceae</taxon>
        <taxon>Pichia</taxon>
    </lineage>
</organism>
<protein>
    <submittedName>
        <fullName evidence="3">Uncharacterized protein</fullName>
    </submittedName>
</protein>
<evidence type="ECO:0000256" key="1">
    <source>
        <dbReference type="SAM" id="Coils"/>
    </source>
</evidence>
<feature type="compositionally biased region" description="Basic and acidic residues" evidence="2">
    <location>
        <begin position="29"/>
        <end position="40"/>
    </location>
</feature>
<reference evidence="3 4" key="1">
    <citation type="journal article" date="2023" name="Elife">
        <title>Identification of key yeast species and microbe-microbe interactions impacting larval growth of Drosophila in the wild.</title>
        <authorList>
            <person name="Mure A."/>
            <person name="Sugiura Y."/>
            <person name="Maeda R."/>
            <person name="Honda K."/>
            <person name="Sakurai N."/>
            <person name="Takahashi Y."/>
            <person name="Watada M."/>
            <person name="Katoh T."/>
            <person name="Gotoh A."/>
            <person name="Gotoh Y."/>
            <person name="Taniguchi I."/>
            <person name="Nakamura K."/>
            <person name="Hayashi T."/>
            <person name="Katayama T."/>
            <person name="Uemura T."/>
            <person name="Hattori Y."/>
        </authorList>
    </citation>
    <scope>NUCLEOTIDE SEQUENCE [LARGE SCALE GENOMIC DNA]</scope>
    <source>
        <strain evidence="3 4">PK-24</strain>
    </source>
</reference>
<feature type="compositionally biased region" description="Basic and acidic residues" evidence="2">
    <location>
        <begin position="1"/>
        <end position="16"/>
    </location>
</feature>
<evidence type="ECO:0000256" key="2">
    <source>
        <dbReference type="SAM" id="MobiDB-lite"/>
    </source>
</evidence>
<feature type="region of interest" description="Disordered" evidence="2">
    <location>
        <begin position="1"/>
        <end position="77"/>
    </location>
</feature>
<comment type="caution">
    <text evidence="3">The sequence shown here is derived from an EMBL/GenBank/DDBJ whole genome shotgun (WGS) entry which is preliminary data.</text>
</comment>
<feature type="coiled-coil region" evidence="1">
    <location>
        <begin position="83"/>
        <end position="110"/>
    </location>
</feature>
<keyword evidence="4" id="KW-1185">Reference proteome</keyword>
<proteinExistence type="predicted"/>
<keyword evidence="1" id="KW-0175">Coiled coil</keyword>
<feature type="compositionally biased region" description="Polar residues" evidence="2">
    <location>
        <begin position="58"/>
        <end position="72"/>
    </location>
</feature>
<accession>A0AAV5R5M2</accession>
<evidence type="ECO:0000313" key="3">
    <source>
        <dbReference type="EMBL" id="GMM46780.1"/>
    </source>
</evidence>
<dbReference type="EMBL" id="BTGB01000004">
    <property type="protein sequence ID" value="GMM46780.1"/>
    <property type="molecule type" value="Genomic_DNA"/>
</dbReference>
<gene>
    <name evidence="3" type="ORF">DAPK24_033550</name>
</gene>
<dbReference type="Proteomes" id="UP001378960">
    <property type="component" value="Unassembled WGS sequence"/>
</dbReference>
<dbReference type="AlphaFoldDB" id="A0AAV5R5M2"/>
<feature type="compositionally biased region" description="Low complexity" evidence="2">
    <location>
        <begin position="43"/>
        <end position="57"/>
    </location>
</feature>
<evidence type="ECO:0000313" key="4">
    <source>
        <dbReference type="Proteomes" id="UP001378960"/>
    </source>
</evidence>
<sequence>MSELKKRPSVTEDLKIKTIPTPNSAINKSLKEIQENHESNENSPISPTTGIIPTPKSAISSNGPTSAANSVKKQNEKTLGEMTQDIKAQLSKASEEIERADAEFQRLLGNLEKKVAALRVNLNASK</sequence>